<dbReference type="KEGG" id="cmar:IMCC12053_2348"/>
<dbReference type="PANTHER" id="PTHR38340">
    <property type="entry name" value="S-LAYER PROTEIN"/>
    <property type="match status" value="1"/>
</dbReference>
<reference evidence="3 4" key="1">
    <citation type="submission" date="2015-05" db="EMBL/GenBank/DDBJ databases">
        <authorList>
            <person name="Wang D.B."/>
            <person name="Wang M."/>
        </authorList>
    </citation>
    <scope>NUCLEOTIDE SEQUENCE [LARGE SCALE GENOMIC DNA]</scope>
    <source>
        <strain evidence="3 4">IMCC 12053</strain>
    </source>
</reference>
<dbReference type="Proteomes" id="UP000064920">
    <property type="component" value="Chromosome"/>
</dbReference>
<dbReference type="PRINTS" id="PR00313">
    <property type="entry name" value="CABNDNGRPT"/>
</dbReference>
<sequence length="937" mass="96663">MATYILKGYAASSLSSTSGNLTAQVGHVWRLDPSWDNSNDHLTYTINDDDVRFGGDATINEVGDDFTQTAVVTNVSGGTVASGGVYLEDQITLSDGQGNLFDVYSVEIGGTQVGVVSNPELVPGVTYQVSSVSNVSAFNLPDYVDMATPTYDPDLAQTYNGGAYNDEIVAGAGDDIINAGAGADSIEGGAGNDTIYYGTGGATQADGDTVYGGDGDDIIDDEAVVQHNYDDTLYGGAGNDTIYAGGGDDEVYGDADNDWIHGEGGHDELHGGTGDDTIYGGDGYDLIWGDDGNDTLYGGNDDDTIYGGAGIDVLYGDAGNDTLSGDAGGDHLYGGTGNDTMSGGTGNDSFYVLEGDGTSTMYGDDDWDTVDFAYSTGSAVDVTYSGDNAFNFAFDTGNSSGSGNSMENFILTGQNDTVDASLDATGATYDLRAGDDTFTGGSGNDAVYGGDGADTITLGAGGDYAEGGAGNDTIYGDAGEDWIEGGTGNDTLYGGDDADTFFYSDGWGSDTVFGGAGISDADTLDFSNVTTDVTVTFSDWEDGTATSGADSVNFDNIEAIRGGSGADTIDASPDGSGLLLDGGDGGDTIIGGSGDDELYGGDGVDTLFGGAGNDAIDGGRGDDTITGGAGDDTITSSNGQDTMVFADGFGNDIITDFDFTDSNSDGYTDDQLDVSALTDSDGNPVNAWDVVVSDDGLGNAVLTFPNGESITLTGIAPTQVDGAQQMHAIGIPCFVSGTRIMTPSGNRLIEELRHGDLVSTLNSGAQPILWAGRTTLKRARLALQPDLLPIRIRDGTLGNSGDLWVSPQHGLVLPDLCSHAKAGVLVRAKHLLEHGDGRVRRAKGSRDVTYHHLLLPRHALILANGCASESLFPGRFALSGFDRAAKAELFDLFPALETILRSGAPATDAARMYGQPVLRFAKGRDWRAGHIRLPKRA</sequence>
<evidence type="ECO:0000256" key="1">
    <source>
        <dbReference type="ARBA" id="ARBA00004613"/>
    </source>
</evidence>
<dbReference type="InterPro" id="IPR018511">
    <property type="entry name" value="Hemolysin-typ_Ca-bd_CS"/>
</dbReference>
<dbReference type="GO" id="GO:0004035">
    <property type="term" value="F:alkaline phosphatase activity"/>
    <property type="evidence" value="ECO:0007669"/>
    <property type="project" value="UniProtKB-EC"/>
</dbReference>
<organism evidence="3 4">
    <name type="scientific">Celeribacter marinus</name>
    <dbReference type="NCBI Taxonomy" id="1397108"/>
    <lineage>
        <taxon>Bacteria</taxon>
        <taxon>Pseudomonadati</taxon>
        <taxon>Pseudomonadota</taxon>
        <taxon>Alphaproteobacteria</taxon>
        <taxon>Rhodobacterales</taxon>
        <taxon>Roseobacteraceae</taxon>
        <taxon>Celeribacter</taxon>
    </lineage>
</organism>
<dbReference type="PATRIC" id="fig|1397108.4.peg.2400"/>
<dbReference type="Pfam" id="PF00353">
    <property type="entry name" value="HemolysinCabind"/>
    <property type="match status" value="9"/>
</dbReference>
<dbReference type="Gene3D" id="2.150.10.10">
    <property type="entry name" value="Serralysin-like metalloprotease, C-terminal"/>
    <property type="match status" value="5"/>
</dbReference>
<dbReference type="AlphaFoldDB" id="A0A0P0A0P6"/>
<protein>
    <submittedName>
        <fullName evidence="3">Alkaline phosphatase</fullName>
        <ecNumber evidence="3">3.1.3.1</ecNumber>
    </submittedName>
</protein>
<comment type="subcellular location">
    <subcellularLocation>
        <location evidence="1">Secreted</location>
    </subcellularLocation>
</comment>
<dbReference type="STRING" id="1397108.IMCC12053_2348"/>
<dbReference type="PANTHER" id="PTHR38340:SF1">
    <property type="entry name" value="S-LAYER PROTEIN"/>
    <property type="match status" value="1"/>
</dbReference>
<dbReference type="Gene3D" id="2.170.16.10">
    <property type="entry name" value="Hedgehog/Intein (Hint) domain"/>
    <property type="match status" value="1"/>
</dbReference>
<evidence type="ECO:0000313" key="4">
    <source>
        <dbReference type="Proteomes" id="UP000064920"/>
    </source>
</evidence>
<dbReference type="EC" id="3.1.3.1" evidence="3"/>
<gene>
    <name evidence="3" type="ORF">IMCC12053_2348</name>
</gene>
<name>A0A0P0A0P6_9RHOB</name>
<dbReference type="SUPFAM" id="SSF51120">
    <property type="entry name" value="beta-Roll"/>
    <property type="match status" value="4"/>
</dbReference>
<dbReference type="GO" id="GO:0005509">
    <property type="term" value="F:calcium ion binding"/>
    <property type="evidence" value="ECO:0007669"/>
    <property type="project" value="InterPro"/>
</dbReference>
<dbReference type="GO" id="GO:0005576">
    <property type="term" value="C:extracellular region"/>
    <property type="evidence" value="ECO:0007669"/>
    <property type="project" value="UniProtKB-SubCell"/>
</dbReference>
<dbReference type="OrthoDB" id="6305173at2"/>
<dbReference type="InterPro" id="IPR028992">
    <property type="entry name" value="Hedgehog/Intein_dom"/>
</dbReference>
<dbReference type="InterPro" id="IPR036844">
    <property type="entry name" value="Hint_dom_sf"/>
</dbReference>
<evidence type="ECO:0000256" key="2">
    <source>
        <dbReference type="ARBA" id="ARBA00022525"/>
    </source>
</evidence>
<proteinExistence type="predicted"/>
<dbReference type="InterPro" id="IPR001343">
    <property type="entry name" value="Hemolysn_Ca-bd"/>
</dbReference>
<dbReference type="SUPFAM" id="SSF51294">
    <property type="entry name" value="Hedgehog/intein (Hint) domain"/>
    <property type="match status" value="1"/>
</dbReference>
<dbReference type="RefSeq" id="WP_062219176.1">
    <property type="nucleotide sequence ID" value="NZ_CP012023.1"/>
</dbReference>
<dbReference type="Pfam" id="PF13403">
    <property type="entry name" value="Hint_2"/>
    <property type="match status" value="1"/>
</dbReference>
<evidence type="ECO:0000313" key="3">
    <source>
        <dbReference type="EMBL" id="ALI56295.1"/>
    </source>
</evidence>
<dbReference type="EMBL" id="CP012023">
    <property type="protein sequence ID" value="ALI56295.1"/>
    <property type="molecule type" value="Genomic_DNA"/>
</dbReference>
<accession>A0A0P0A0P6</accession>
<dbReference type="InterPro" id="IPR011049">
    <property type="entry name" value="Serralysin-like_metalloprot_C"/>
</dbReference>
<dbReference type="PROSITE" id="PS00330">
    <property type="entry name" value="HEMOLYSIN_CALCIUM"/>
    <property type="match status" value="7"/>
</dbReference>
<keyword evidence="4" id="KW-1185">Reference proteome</keyword>
<dbReference type="InterPro" id="IPR050557">
    <property type="entry name" value="RTX_toxin/Mannuronan_C5-epim"/>
</dbReference>
<keyword evidence="3" id="KW-0378">Hydrolase</keyword>
<keyword evidence="2" id="KW-0964">Secreted</keyword>